<dbReference type="EMBL" id="JACHKF010000001">
    <property type="protein sequence ID" value="MBB6570551.1"/>
    <property type="molecule type" value="Genomic_DNA"/>
</dbReference>
<dbReference type="AlphaFoldDB" id="A0A7Y4P0Z6"/>
<evidence type="ECO:0000313" key="8">
    <source>
        <dbReference type="Proteomes" id="UP000553957"/>
    </source>
</evidence>
<dbReference type="Proteomes" id="UP000534306">
    <property type="component" value="Unassembled WGS sequence"/>
</dbReference>
<dbReference type="Proteomes" id="UP000553957">
    <property type="component" value="Unassembled WGS sequence"/>
</dbReference>
<reference evidence="6 7" key="1">
    <citation type="submission" date="2020-05" db="EMBL/GenBank/DDBJ databases">
        <title>Genome sequence of Kribbella sandramycini ATCC 39419.</title>
        <authorList>
            <person name="Maclea K.S."/>
            <person name="Fair J.L."/>
        </authorList>
    </citation>
    <scope>NUCLEOTIDE SEQUENCE [LARGE SCALE GENOMIC DNA]</scope>
    <source>
        <strain evidence="6 7">ATCC 39419</strain>
    </source>
</reference>
<sequence>MNIFPLLTTALLPVAPAPSPSAAPSATAVQAAVTWPLQPRPAVVHSFELPAKPWLPGHRGLDLAGRPGQPVHAATAGTITYAGPLAGRGVITLTAGRRRTTYEPVVPAVRVGAAVTPGAVLGHLSAAGSHCAPATCLHWGLLEGRTYLNPLTLLPRPPIRLLPLTGRPQQPPGRPMRQVTPASDVPAAVSPASAAPSAHNRRTAAAVVAVSAVLSLAALIAVRRH</sequence>
<keyword evidence="2" id="KW-1133">Transmembrane helix</keyword>
<dbReference type="RefSeq" id="WP_171676959.1">
    <property type="nucleotide sequence ID" value="NZ_BAAAGT010000011.1"/>
</dbReference>
<evidence type="ECO:0000313" key="6">
    <source>
        <dbReference type="EMBL" id="NOL43697.1"/>
    </source>
</evidence>
<dbReference type="SUPFAM" id="SSF51261">
    <property type="entry name" value="Duplicated hybrid motif"/>
    <property type="match status" value="1"/>
</dbReference>
<dbReference type="InterPro" id="IPR016047">
    <property type="entry name" value="M23ase_b-sheet_dom"/>
</dbReference>
<dbReference type="InterPro" id="IPR011055">
    <property type="entry name" value="Dup_hybrid_motif"/>
</dbReference>
<keyword evidence="2" id="KW-0472">Membrane</keyword>
<evidence type="ECO:0000259" key="4">
    <source>
        <dbReference type="Pfam" id="PF01551"/>
    </source>
</evidence>
<proteinExistence type="predicted"/>
<comment type="caution">
    <text evidence="6">The sequence shown here is derived from an EMBL/GenBank/DDBJ whole genome shotgun (WGS) entry which is preliminary data.</text>
</comment>
<name>A0A7Y4P0Z6_9ACTN</name>
<dbReference type="Gene3D" id="2.70.70.10">
    <property type="entry name" value="Glucose Permease (Domain IIA)"/>
    <property type="match status" value="1"/>
</dbReference>
<keyword evidence="2" id="KW-0812">Transmembrane</keyword>
<evidence type="ECO:0000256" key="3">
    <source>
        <dbReference type="SAM" id="SignalP"/>
    </source>
</evidence>
<feature type="chain" id="PRO_5036217969" evidence="3">
    <location>
        <begin position="23"/>
        <end position="225"/>
    </location>
</feature>
<keyword evidence="3" id="KW-0732">Signal</keyword>
<feature type="transmembrane region" description="Helical" evidence="2">
    <location>
        <begin position="203"/>
        <end position="222"/>
    </location>
</feature>
<evidence type="ECO:0000256" key="2">
    <source>
        <dbReference type="SAM" id="Phobius"/>
    </source>
</evidence>
<feature type="compositionally biased region" description="Low complexity" evidence="1">
    <location>
        <begin position="175"/>
        <end position="196"/>
    </location>
</feature>
<reference evidence="5 8" key="2">
    <citation type="submission" date="2020-08" db="EMBL/GenBank/DDBJ databases">
        <title>Sequencing the genomes of 1000 actinobacteria strains.</title>
        <authorList>
            <person name="Klenk H.-P."/>
        </authorList>
    </citation>
    <scope>NUCLEOTIDE SEQUENCE [LARGE SCALE GENOMIC DNA]</scope>
    <source>
        <strain evidence="5 8">DSM 15626</strain>
    </source>
</reference>
<feature type="domain" description="M23ase beta-sheet core" evidence="4">
    <location>
        <begin position="57"/>
        <end position="150"/>
    </location>
</feature>
<evidence type="ECO:0000313" key="5">
    <source>
        <dbReference type="EMBL" id="MBB6570551.1"/>
    </source>
</evidence>
<feature type="signal peptide" evidence="3">
    <location>
        <begin position="1"/>
        <end position="22"/>
    </location>
</feature>
<evidence type="ECO:0000313" key="7">
    <source>
        <dbReference type="Proteomes" id="UP000534306"/>
    </source>
</evidence>
<dbReference type="CDD" id="cd12797">
    <property type="entry name" value="M23_peptidase"/>
    <property type="match status" value="1"/>
</dbReference>
<dbReference type="EMBL" id="JABJRC010000007">
    <property type="protein sequence ID" value="NOL43697.1"/>
    <property type="molecule type" value="Genomic_DNA"/>
</dbReference>
<gene>
    <name evidence="5" type="ORF">HNR71_006188</name>
    <name evidence="6" type="ORF">HPO96_25955</name>
</gene>
<dbReference type="Pfam" id="PF01551">
    <property type="entry name" value="Peptidase_M23"/>
    <property type="match status" value="1"/>
</dbReference>
<protein>
    <submittedName>
        <fullName evidence="6">M23 family metallopeptidase</fullName>
    </submittedName>
</protein>
<keyword evidence="7" id="KW-1185">Reference proteome</keyword>
<accession>A0A7Y4P0Z6</accession>
<feature type="region of interest" description="Disordered" evidence="1">
    <location>
        <begin position="163"/>
        <end position="196"/>
    </location>
</feature>
<evidence type="ECO:0000256" key="1">
    <source>
        <dbReference type="SAM" id="MobiDB-lite"/>
    </source>
</evidence>
<organism evidence="6 7">
    <name type="scientific">Kribbella sandramycini</name>
    <dbReference type="NCBI Taxonomy" id="60450"/>
    <lineage>
        <taxon>Bacteria</taxon>
        <taxon>Bacillati</taxon>
        <taxon>Actinomycetota</taxon>
        <taxon>Actinomycetes</taxon>
        <taxon>Propionibacteriales</taxon>
        <taxon>Kribbellaceae</taxon>
        <taxon>Kribbella</taxon>
    </lineage>
</organism>